<name>A0A6C0BG00_9ZZZZ</name>
<reference evidence="2" key="1">
    <citation type="journal article" date="2020" name="Nature">
        <title>Giant virus diversity and host interactions through global metagenomics.</title>
        <authorList>
            <person name="Schulz F."/>
            <person name="Roux S."/>
            <person name="Paez-Espino D."/>
            <person name="Jungbluth S."/>
            <person name="Walsh D.A."/>
            <person name="Denef V.J."/>
            <person name="McMahon K.D."/>
            <person name="Konstantinidis K.T."/>
            <person name="Eloe-Fadrosh E.A."/>
            <person name="Kyrpides N.C."/>
            <person name="Woyke T."/>
        </authorList>
    </citation>
    <scope>NUCLEOTIDE SEQUENCE</scope>
    <source>
        <strain evidence="2">GVMAG-M-3300010354-11</strain>
    </source>
</reference>
<keyword evidence="1" id="KW-0472">Membrane</keyword>
<keyword evidence="1" id="KW-0812">Transmembrane</keyword>
<organism evidence="2">
    <name type="scientific">viral metagenome</name>
    <dbReference type="NCBI Taxonomy" id="1070528"/>
    <lineage>
        <taxon>unclassified sequences</taxon>
        <taxon>metagenomes</taxon>
        <taxon>organismal metagenomes</taxon>
    </lineage>
</organism>
<sequence length="317" mass="35928">MTGDLNIIIQVIFGLVVIILLYVITLVVLNVDSIVASKSVTVRPRDMTLVIDGYAPSSQMANKSYNTINPFVEDFRKIGRSINTHGGAQFTYQLWMKIEDITIANFENQVLLLKGDNRKYNIGLYDITSGKLIDDTFKNDYAIKSPLIKFGSSYKDIIVEFNTNKTLNYSTHIKTNTDGDPISKRNALSLLPINWYLFTFVFEDNFSQTDSSENGIKFTFYMNDFPYHSVSASSDPILRNNFLKQNEGNLHILPGMKTVNDFIKLANIKYYNYAVDHASVMSEYSKGPPKHAATLVAQNVAKPAYLSAYNKMDIYNY</sequence>
<evidence type="ECO:0000313" key="2">
    <source>
        <dbReference type="EMBL" id="QHS90664.1"/>
    </source>
</evidence>
<feature type="transmembrane region" description="Helical" evidence="1">
    <location>
        <begin position="7"/>
        <end position="29"/>
    </location>
</feature>
<dbReference type="EMBL" id="MN739142">
    <property type="protein sequence ID" value="QHS90664.1"/>
    <property type="molecule type" value="Genomic_DNA"/>
</dbReference>
<keyword evidence="1" id="KW-1133">Transmembrane helix</keyword>
<protein>
    <submittedName>
        <fullName evidence="2">Uncharacterized protein</fullName>
    </submittedName>
</protein>
<proteinExistence type="predicted"/>
<evidence type="ECO:0000256" key="1">
    <source>
        <dbReference type="SAM" id="Phobius"/>
    </source>
</evidence>
<dbReference type="AlphaFoldDB" id="A0A6C0BG00"/>
<accession>A0A6C0BG00</accession>